<gene>
    <name evidence="1" type="ORF">FC699_13235</name>
</gene>
<reference evidence="1 2" key="1">
    <citation type="journal article" date="2019" name="Environ. Microbiol.">
        <title>An active ?-lactamase is a part of an orchestrated cell wall stress resistance network of Bacillus subtilis and related rhizosphere species.</title>
        <authorList>
            <person name="Bucher T."/>
            <person name="Keren-Paz A."/>
            <person name="Hausser J."/>
            <person name="Olender T."/>
            <person name="Cytryn E."/>
            <person name="Kolodkin-Gal I."/>
        </authorList>
    </citation>
    <scope>NUCLEOTIDE SEQUENCE [LARGE SCALE GENOMIC DNA]</scope>
    <source>
        <strain evidence="1 2">I5</strain>
    </source>
</reference>
<proteinExistence type="predicted"/>
<evidence type="ECO:0000313" key="1">
    <source>
        <dbReference type="EMBL" id="TKI95425.1"/>
    </source>
</evidence>
<feature type="non-terminal residue" evidence="1">
    <location>
        <position position="72"/>
    </location>
</feature>
<dbReference type="EMBL" id="SZON01000519">
    <property type="protein sequence ID" value="TKI95425.1"/>
    <property type="molecule type" value="Genomic_DNA"/>
</dbReference>
<dbReference type="AlphaFoldDB" id="A0A4U3B2B1"/>
<accession>A0A4U3B2B1</accession>
<dbReference type="Proteomes" id="UP000305222">
    <property type="component" value="Unassembled WGS sequence"/>
</dbReference>
<comment type="caution">
    <text evidence="1">The sequence shown here is derived from an EMBL/GenBank/DDBJ whole genome shotgun (WGS) entry which is preliminary data.</text>
</comment>
<organism evidence="1 2">
    <name type="scientific">Bacillus wiedmannii</name>
    <dbReference type="NCBI Taxonomy" id="1890302"/>
    <lineage>
        <taxon>Bacteria</taxon>
        <taxon>Bacillati</taxon>
        <taxon>Bacillota</taxon>
        <taxon>Bacilli</taxon>
        <taxon>Bacillales</taxon>
        <taxon>Bacillaceae</taxon>
        <taxon>Bacillus</taxon>
        <taxon>Bacillus cereus group</taxon>
    </lineage>
</organism>
<sequence length="72" mass="7982">MAIVDLDAYLLALIKKVHPLAPMFHGVNTSNLTVKNAESYGFKIEDSKPQGTMFMGESELKNDTNETQTIHS</sequence>
<protein>
    <submittedName>
        <fullName evidence="1">Uncharacterized protein</fullName>
    </submittedName>
</protein>
<name>A0A4U3B2B1_9BACI</name>
<evidence type="ECO:0000313" key="2">
    <source>
        <dbReference type="Proteomes" id="UP000305222"/>
    </source>
</evidence>